<keyword evidence="4" id="KW-1185">Reference proteome</keyword>
<reference evidence="3 4" key="1">
    <citation type="submission" date="2014-03" db="EMBL/GenBank/DDBJ databases">
        <title>Draft genome of the hookworm Oesophagostomum dentatum.</title>
        <authorList>
            <person name="Mitreva M."/>
        </authorList>
    </citation>
    <scope>NUCLEOTIDE SEQUENCE [LARGE SCALE GENOMIC DNA]</scope>
    <source>
        <strain evidence="3 4">OD-Hann</strain>
    </source>
</reference>
<evidence type="ECO:0000256" key="1">
    <source>
        <dbReference type="SAM" id="Phobius"/>
    </source>
</evidence>
<dbReference type="InterPro" id="IPR019402">
    <property type="entry name" value="CWH43_N"/>
</dbReference>
<organism evidence="3 4">
    <name type="scientific">Oesophagostomum dentatum</name>
    <name type="common">Nodular worm</name>
    <dbReference type="NCBI Taxonomy" id="61180"/>
    <lineage>
        <taxon>Eukaryota</taxon>
        <taxon>Metazoa</taxon>
        <taxon>Ecdysozoa</taxon>
        <taxon>Nematoda</taxon>
        <taxon>Chromadorea</taxon>
        <taxon>Rhabditida</taxon>
        <taxon>Rhabditina</taxon>
        <taxon>Rhabditomorpha</taxon>
        <taxon>Strongyloidea</taxon>
        <taxon>Strongylidae</taxon>
        <taxon>Oesophagostomum</taxon>
    </lineage>
</organism>
<feature type="domain" description="CWH43-like N-terminal" evidence="2">
    <location>
        <begin position="1"/>
        <end position="87"/>
    </location>
</feature>
<keyword evidence="1" id="KW-0812">Transmembrane</keyword>
<protein>
    <recommendedName>
        <fullName evidence="2">CWH43-like N-terminal domain-containing protein</fullName>
    </recommendedName>
</protein>
<gene>
    <name evidence="3" type="ORF">OESDEN_09060</name>
</gene>
<feature type="transmembrane region" description="Helical" evidence="1">
    <location>
        <begin position="33"/>
        <end position="55"/>
    </location>
</feature>
<name>A0A0B1T5M3_OESDE</name>
<dbReference type="OrthoDB" id="5852423at2759"/>
<evidence type="ECO:0000259" key="2">
    <source>
        <dbReference type="Pfam" id="PF10277"/>
    </source>
</evidence>
<dbReference type="Pfam" id="PF10277">
    <property type="entry name" value="Frag1"/>
    <property type="match status" value="1"/>
</dbReference>
<dbReference type="Proteomes" id="UP000053660">
    <property type="component" value="Unassembled WGS sequence"/>
</dbReference>
<feature type="transmembrane region" description="Helical" evidence="1">
    <location>
        <begin position="6"/>
        <end position="21"/>
    </location>
</feature>
<dbReference type="AlphaFoldDB" id="A0A0B1T5M3"/>
<keyword evidence="1" id="KW-0472">Membrane</keyword>
<accession>A0A0B1T5M3</accession>
<sequence length="107" mass="12740">MFTVSSYVYFIVMSLLTRWTYPKDEQESRRKLLQIFFLCSVTITIPIIFIFFILYNVYCVSATYEFFAIFEYLTVAAIYGFHVSSFWKMTGCIHVYHSNIKVHAIRV</sequence>
<proteinExistence type="predicted"/>
<dbReference type="EMBL" id="KN552356">
    <property type="protein sequence ID" value="KHJ91082.1"/>
    <property type="molecule type" value="Genomic_DNA"/>
</dbReference>
<evidence type="ECO:0000313" key="4">
    <source>
        <dbReference type="Proteomes" id="UP000053660"/>
    </source>
</evidence>
<feature type="transmembrane region" description="Helical" evidence="1">
    <location>
        <begin position="61"/>
        <end position="81"/>
    </location>
</feature>
<keyword evidence="1" id="KW-1133">Transmembrane helix</keyword>
<evidence type="ECO:0000313" key="3">
    <source>
        <dbReference type="EMBL" id="KHJ91082.1"/>
    </source>
</evidence>